<feature type="compositionally biased region" description="Polar residues" evidence="1">
    <location>
        <begin position="73"/>
        <end position="88"/>
    </location>
</feature>
<accession>A0AAV2ILE4</accession>
<dbReference type="Proteomes" id="UP001497497">
    <property type="component" value="Unassembled WGS sequence"/>
</dbReference>
<comment type="caution">
    <text evidence="2">The sequence shown here is derived from an EMBL/GenBank/DDBJ whole genome shotgun (WGS) entry which is preliminary data.</text>
</comment>
<organism evidence="2 3">
    <name type="scientific">Lymnaea stagnalis</name>
    <name type="common">Great pond snail</name>
    <name type="synonym">Helix stagnalis</name>
    <dbReference type="NCBI Taxonomy" id="6523"/>
    <lineage>
        <taxon>Eukaryota</taxon>
        <taxon>Metazoa</taxon>
        <taxon>Spiralia</taxon>
        <taxon>Lophotrochozoa</taxon>
        <taxon>Mollusca</taxon>
        <taxon>Gastropoda</taxon>
        <taxon>Heterobranchia</taxon>
        <taxon>Euthyneura</taxon>
        <taxon>Panpulmonata</taxon>
        <taxon>Hygrophila</taxon>
        <taxon>Lymnaeoidea</taxon>
        <taxon>Lymnaeidae</taxon>
        <taxon>Lymnaea</taxon>
    </lineage>
</organism>
<feature type="compositionally biased region" description="Acidic residues" evidence="1">
    <location>
        <begin position="91"/>
        <end position="103"/>
    </location>
</feature>
<feature type="region of interest" description="Disordered" evidence="1">
    <location>
        <begin position="221"/>
        <end position="318"/>
    </location>
</feature>
<feature type="compositionally biased region" description="Basic and acidic residues" evidence="1">
    <location>
        <begin position="264"/>
        <end position="273"/>
    </location>
</feature>
<feature type="compositionally biased region" description="Basic and acidic residues" evidence="1">
    <location>
        <begin position="29"/>
        <end position="72"/>
    </location>
</feature>
<dbReference type="AlphaFoldDB" id="A0AAV2ILE4"/>
<protein>
    <submittedName>
        <fullName evidence="2">Uncharacterized protein</fullName>
    </submittedName>
</protein>
<gene>
    <name evidence="2" type="ORF">GSLYS_00019869001</name>
</gene>
<reference evidence="2 3" key="1">
    <citation type="submission" date="2024-04" db="EMBL/GenBank/DDBJ databases">
        <authorList>
            <consortium name="Genoscope - CEA"/>
            <person name="William W."/>
        </authorList>
    </citation>
    <scope>NUCLEOTIDE SEQUENCE [LARGE SCALE GENOMIC DNA]</scope>
</reference>
<evidence type="ECO:0000256" key="1">
    <source>
        <dbReference type="SAM" id="MobiDB-lite"/>
    </source>
</evidence>
<name>A0AAV2ILE4_LYMST</name>
<evidence type="ECO:0000313" key="3">
    <source>
        <dbReference type="Proteomes" id="UP001497497"/>
    </source>
</evidence>
<proteinExistence type="predicted"/>
<sequence>MDQEQDYGLKTGYTNGNTYGKSRSTKTKKSGERIPKSPEETCSDSRQDRSSREKEENGCNSEDDKSFQDDRTSNSGQSQSDQKLSNGHDNTEDETDSSSETDEVQQTATFAGQESVEQEISSRQAKIIRDILANFDLEKVMDRYRGESVFRSCNRSKFRLWLEDIMGNEKAPFNDRKWNDAFRQKVLEDLERKQDERERRLAEAETQRVLKLKIQGVIRDDREGTGRKERQRQSAAERRFERRKAKKHESLFKPNDIETQMEILNRDESEVKRRDRQHGRRADKESDGQSKGSDSGEGSDDVPTYRSHLGRIKVEKTVDVHPDVQKLYTEEDLEQLYREAESLVRRTTTRPNKK</sequence>
<keyword evidence="3" id="KW-1185">Reference proteome</keyword>
<feature type="region of interest" description="Disordered" evidence="1">
    <location>
        <begin position="1"/>
        <end position="122"/>
    </location>
</feature>
<evidence type="ECO:0000313" key="2">
    <source>
        <dbReference type="EMBL" id="CAL1546492.1"/>
    </source>
</evidence>
<feature type="compositionally biased region" description="Basic and acidic residues" evidence="1">
    <location>
        <begin position="221"/>
        <end position="240"/>
    </location>
</feature>
<dbReference type="EMBL" id="CAXITT010000819">
    <property type="protein sequence ID" value="CAL1546492.1"/>
    <property type="molecule type" value="Genomic_DNA"/>
</dbReference>